<evidence type="ECO:0000313" key="2">
    <source>
        <dbReference type="EMBL" id="POG81711.1"/>
    </source>
</evidence>
<gene>
    <name evidence="2" type="ORF">GLOIN_2v1828645</name>
</gene>
<dbReference type="AlphaFoldDB" id="A0A2P4QVN4"/>
<evidence type="ECO:0000259" key="1">
    <source>
        <dbReference type="Pfam" id="PF26638"/>
    </source>
</evidence>
<sequence length="713" mass="84035">MRRGPRGGLHRKASSYFICSLKESEMGNNTISIDNMPLEAISFPSLQKISTKSTFHNEYSFLISVKKFHVNNNTRTGYNKIYEFRRSKSYFFELANQFSGTNDIHLIIHTNDYNMQTKPTQYISTSPFPNKKFQISKMLTHFFSLQRVIPRRIQQRYFNLIRHKLLDRFNIIRSRVGSTLLPDNEDHPHLGSQHNKSSKTFFNFSYKRYRFRFGCYIPCRCLMTLNKSKDISFCHVPSPFVMTNDRHACVDHQKEFFRNRLFHFIKHDSPRDQVLSNNKTSHATQLYNRWKEGTEKEIFSRRLGIEFSMKYLAASNKNIIRYNHRYMYMKRLFNFKFIHSPNPNIKKKQQKRFNRSCNRVFNTRYDSSCISFEEKLKAAQANHFIFHKHQTIHKNLSHLTYSKKSAISDANSYPFNIPFYELIIGPSAPKEDLLLDEPALVFSGVFKVDLPANTPSLNLNSSGTSMNNFNFNNSIDNLTSKDIFTFSPHPAHTMVPTVENYNPFRKSLGDRFKPFVPRSPIYDHFGHYLPPESDGWLQVVKKSYASRNKPDPVVELQQWQASKKKKNRLKPKEYQCRLDEAIRQSTLHIYHGTSAKHVKRLLATTTHLTTLQTTYHRYMSYATSDCSERIYQHELKRFQYYLDAPPKNYMLPHLEDIAYNDTSDDTKCLEVRPKKRDTLTNLCDRYLHRDRIKHIRLDTGYPIDSPVSSLNKS</sequence>
<dbReference type="Proteomes" id="UP000018888">
    <property type="component" value="Unassembled WGS sequence"/>
</dbReference>
<dbReference type="EMBL" id="AUPC02000009">
    <property type="protein sequence ID" value="POG81711.1"/>
    <property type="molecule type" value="Genomic_DNA"/>
</dbReference>
<organism evidence="2 3">
    <name type="scientific">Rhizophagus irregularis (strain DAOM 181602 / DAOM 197198 / MUCL 43194)</name>
    <name type="common">Arbuscular mycorrhizal fungus</name>
    <name type="synonym">Glomus intraradices</name>
    <dbReference type="NCBI Taxonomy" id="747089"/>
    <lineage>
        <taxon>Eukaryota</taxon>
        <taxon>Fungi</taxon>
        <taxon>Fungi incertae sedis</taxon>
        <taxon>Mucoromycota</taxon>
        <taxon>Glomeromycotina</taxon>
        <taxon>Glomeromycetes</taxon>
        <taxon>Glomerales</taxon>
        <taxon>Glomeraceae</taxon>
        <taxon>Rhizophagus</taxon>
    </lineage>
</organism>
<dbReference type="InterPro" id="IPR058524">
    <property type="entry name" value="DUF8211"/>
</dbReference>
<reference evidence="2 3" key="1">
    <citation type="journal article" date="2013" name="Proc. Natl. Acad. Sci. U.S.A.">
        <title>Genome of an arbuscular mycorrhizal fungus provides insight into the oldest plant symbiosis.</title>
        <authorList>
            <person name="Tisserant E."/>
            <person name="Malbreil M."/>
            <person name="Kuo A."/>
            <person name="Kohler A."/>
            <person name="Symeonidi A."/>
            <person name="Balestrini R."/>
            <person name="Charron P."/>
            <person name="Duensing N."/>
            <person name="Frei Dit Frey N."/>
            <person name="Gianinazzi-Pearson V."/>
            <person name="Gilbert L.B."/>
            <person name="Handa Y."/>
            <person name="Herr J.R."/>
            <person name="Hijri M."/>
            <person name="Koul R."/>
            <person name="Kawaguchi M."/>
            <person name="Krajinski F."/>
            <person name="Lammers P.J."/>
            <person name="Masclaux F.G."/>
            <person name="Murat C."/>
            <person name="Morin E."/>
            <person name="Ndikumana S."/>
            <person name="Pagni M."/>
            <person name="Petitpierre D."/>
            <person name="Requena N."/>
            <person name="Rosikiewicz P."/>
            <person name="Riley R."/>
            <person name="Saito K."/>
            <person name="San Clemente H."/>
            <person name="Shapiro H."/>
            <person name="van Tuinen D."/>
            <person name="Becard G."/>
            <person name="Bonfante P."/>
            <person name="Paszkowski U."/>
            <person name="Shachar-Hill Y.Y."/>
            <person name="Tuskan G.A."/>
            <person name="Young P.W."/>
            <person name="Sanders I.R."/>
            <person name="Henrissat B."/>
            <person name="Rensing S.A."/>
            <person name="Grigoriev I.V."/>
            <person name="Corradi N."/>
            <person name="Roux C."/>
            <person name="Martin F."/>
        </authorList>
    </citation>
    <scope>NUCLEOTIDE SEQUENCE [LARGE SCALE GENOMIC DNA]</scope>
    <source>
        <strain evidence="2 3">DAOM 197198</strain>
    </source>
</reference>
<proteinExistence type="predicted"/>
<keyword evidence="3" id="KW-1185">Reference proteome</keyword>
<dbReference type="VEuPathDB" id="FungiDB:RhiirFUN_002840"/>
<accession>A0A2P4QVN4</accession>
<protein>
    <recommendedName>
        <fullName evidence="1">DUF8211 domain-containing protein</fullName>
    </recommendedName>
</protein>
<feature type="domain" description="DUF8211" evidence="1">
    <location>
        <begin position="282"/>
        <end position="417"/>
    </location>
</feature>
<dbReference type="Pfam" id="PF26638">
    <property type="entry name" value="DUF8211"/>
    <property type="match status" value="1"/>
</dbReference>
<evidence type="ECO:0000313" key="3">
    <source>
        <dbReference type="Proteomes" id="UP000018888"/>
    </source>
</evidence>
<comment type="caution">
    <text evidence="2">The sequence shown here is derived from an EMBL/GenBank/DDBJ whole genome shotgun (WGS) entry which is preliminary data.</text>
</comment>
<name>A0A2P4QVN4_RHIID</name>
<reference evidence="2 3" key="2">
    <citation type="journal article" date="2018" name="New Phytol.">
        <title>High intraspecific genome diversity in the model arbuscular mycorrhizal symbiont Rhizophagus irregularis.</title>
        <authorList>
            <person name="Chen E.C.H."/>
            <person name="Morin E."/>
            <person name="Beaudet D."/>
            <person name="Noel J."/>
            <person name="Yildirir G."/>
            <person name="Ndikumana S."/>
            <person name="Charron P."/>
            <person name="St-Onge C."/>
            <person name="Giorgi J."/>
            <person name="Kruger M."/>
            <person name="Marton T."/>
            <person name="Ropars J."/>
            <person name="Grigoriev I.V."/>
            <person name="Hainaut M."/>
            <person name="Henrissat B."/>
            <person name="Roux C."/>
            <person name="Martin F."/>
            <person name="Corradi N."/>
        </authorList>
    </citation>
    <scope>NUCLEOTIDE SEQUENCE [LARGE SCALE GENOMIC DNA]</scope>
    <source>
        <strain evidence="2 3">DAOM 197198</strain>
    </source>
</reference>